<feature type="domain" description="RING-type" evidence="15">
    <location>
        <begin position="57"/>
        <end position="270"/>
    </location>
</feature>
<proteinExistence type="inferred from homology"/>
<dbReference type="GO" id="GO:0016567">
    <property type="term" value="P:protein ubiquitination"/>
    <property type="evidence" value="ECO:0007669"/>
    <property type="project" value="InterPro"/>
</dbReference>
<dbReference type="InterPro" id="IPR044066">
    <property type="entry name" value="TRIAD_supradom"/>
</dbReference>
<dbReference type="InterPro" id="IPR002867">
    <property type="entry name" value="IBR_dom"/>
</dbReference>
<evidence type="ECO:0000313" key="16">
    <source>
        <dbReference type="EMBL" id="KAK9266495.1"/>
    </source>
</evidence>
<accession>A0AAP0N7F3</accession>
<feature type="region of interest" description="Disordered" evidence="13">
    <location>
        <begin position="1"/>
        <end position="47"/>
    </location>
</feature>
<dbReference type="InterPro" id="IPR031127">
    <property type="entry name" value="E3_UB_ligase_RBR"/>
</dbReference>
<reference evidence="16 17" key="1">
    <citation type="journal article" date="2024" name="Plant J.">
        <title>Genome sequences and population genomics reveal climatic adaptation and genomic divergence between two closely related sweetgum species.</title>
        <authorList>
            <person name="Xu W.Q."/>
            <person name="Ren C.Q."/>
            <person name="Zhang X.Y."/>
            <person name="Comes H.P."/>
            <person name="Liu X.H."/>
            <person name="Li Y.G."/>
            <person name="Kettle C.J."/>
            <person name="Jalonen R."/>
            <person name="Gaisberger H."/>
            <person name="Ma Y.Z."/>
            <person name="Qiu Y.X."/>
        </authorList>
    </citation>
    <scope>NUCLEOTIDE SEQUENCE [LARGE SCALE GENOMIC DNA]</scope>
    <source>
        <strain evidence="16">Hangzhou</strain>
    </source>
</reference>
<comment type="catalytic activity">
    <reaction evidence="1">
        <text>[E2 ubiquitin-conjugating enzyme]-S-ubiquitinyl-L-cysteine + [acceptor protein]-L-lysine = [E2 ubiquitin-conjugating enzyme]-L-cysteine + [acceptor protein]-N(6)-ubiquitinyl-L-lysine.</text>
        <dbReference type="EC" id="2.3.2.31"/>
    </reaction>
</comment>
<keyword evidence="10" id="KW-0833">Ubl conjugation pathway</keyword>
<evidence type="ECO:0000256" key="2">
    <source>
        <dbReference type="ARBA" id="ARBA00001947"/>
    </source>
</evidence>
<dbReference type="Gene3D" id="1.20.120.1750">
    <property type="match status" value="1"/>
</dbReference>
<dbReference type="EMBL" id="JBBPBK010000125">
    <property type="protein sequence ID" value="KAK9266495.1"/>
    <property type="molecule type" value="Genomic_DNA"/>
</dbReference>
<evidence type="ECO:0000256" key="12">
    <source>
        <dbReference type="PROSITE-ProRule" id="PRU00175"/>
    </source>
</evidence>
<sequence>MASQPREEEEEEEESSRRRKKERKGKHVMMKPIPEEEEERRGKKIKKGTEVAHTSTMPFMCDICVEPKPLNESFNIEGCTHFYCTECVIKYVVSKLHDNVTHICCPVSKCPGLLKLEYCCGILPPEVFERWGNALCESVILGFEKFYCPFKDCSALLINDGGEGEGEVMVTQSECPYCNRLFCAQCEVPWHSGIDCAQFQNFDKDERQKEGIMLMELADKKGWKRCPKCRFYVARRSGCDHMRCRCNFSFCYKCGAPDEDNRHKCSKRKH</sequence>
<dbReference type="EC" id="2.3.2.31" evidence="5"/>
<protein>
    <recommendedName>
        <fullName evidence="5">RBR-type E3 ubiquitin transferase</fullName>
        <ecNumber evidence="5">2.3.2.31</ecNumber>
    </recommendedName>
</protein>
<evidence type="ECO:0000256" key="7">
    <source>
        <dbReference type="ARBA" id="ARBA00022723"/>
    </source>
</evidence>
<keyword evidence="9 12" id="KW-0863">Zinc-finger</keyword>
<name>A0AAP0N7F3_LIQFO</name>
<evidence type="ECO:0000313" key="17">
    <source>
        <dbReference type="Proteomes" id="UP001415857"/>
    </source>
</evidence>
<evidence type="ECO:0000259" key="15">
    <source>
        <dbReference type="PROSITE" id="PS51873"/>
    </source>
</evidence>
<evidence type="ECO:0000256" key="6">
    <source>
        <dbReference type="ARBA" id="ARBA00022679"/>
    </source>
</evidence>
<keyword evidence="8" id="KW-0677">Repeat</keyword>
<comment type="cofactor">
    <cofactor evidence="2">
        <name>Zn(2+)</name>
        <dbReference type="ChEBI" id="CHEBI:29105"/>
    </cofactor>
</comment>
<dbReference type="PROSITE" id="PS50089">
    <property type="entry name" value="ZF_RING_2"/>
    <property type="match status" value="1"/>
</dbReference>
<dbReference type="AlphaFoldDB" id="A0AAP0N7F3"/>
<dbReference type="GO" id="GO:0008270">
    <property type="term" value="F:zinc ion binding"/>
    <property type="evidence" value="ECO:0007669"/>
    <property type="project" value="UniProtKB-KW"/>
</dbReference>
<evidence type="ECO:0000256" key="9">
    <source>
        <dbReference type="ARBA" id="ARBA00022771"/>
    </source>
</evidence>
<feature type="domain" description="RING-type" evidence="14">
    <location>
        <begin position="61"/>
        <end position="109"/>
    </location>
</feature>
<evidence type="ECO:0000256" key="13">
    <source>
        <dbReference type="SAM" id="MobiDB-lite"/>
    </source>
</evidence>
<dbReference type="InterPro" id="IPR001841">
    <property type="entry name" value="Znf_RING"/>
</dbReference>
<organism evidence="16 17">
    <name type="scientific">Liquidambar formosana</name>
    <name type="common">Formosan gum</name>
    <dbReference type="NCBI Taxonomy" id="63359"/>
    <lineage>
        <taxon>Eukaryota</taxon>
        <taxon>Viridiplantae</taxon>
        <taxon>Streptophyta</taxon>
        <taxon>Embryophyta</taxon>
        <taxon>Tracheophyta</taxon>
        <taxon>Spermatophyta</taxon>
        <taxon>Magnoliopsida</taxon>
        <taxon>eudicotyledons</taxon>
        <taxon>Gunneridae</taxon>
        <taxon>Pentapetalae</taxon>
        <taxon>Saxifragales</taxon>
        <taxon>Altingiaceae</taxon>
        <taxon>Liquidambar</taxon>
    </lineage>
</organism>
<evidence type="ECO:0000256" key="5">
    <source>
        <dbReference type="ARBA" id="ARBA00012251"/>
    </source>
</evidence>
<dbReference type="GO" id="GO:0061630">
    <property type="term" value="F:ubiquitin protein ligase activity"/>
    <property type="evidence" value="ECO:0007669"/>
    <property type="project" value="UniProtKB-EC"/>
</dbReference>
<dbReference type="Proteomes" id="UP001415857">
    <property type="component" value="Unassembled WGS sequence"/>
</dbReference>
<dbReference type="InterPro" id="IPR017907">
    <property type="entry name" value="Znf_RING_CS"/>
</dbReference>
<dbReference type="InterPro" id="IPR013083">
    <property type="entry name" value="Znf_RING/FYVE/PHD"/>
</dbReference>
<evidence type="ECO:0000256" key="1">
    <source>
        <dbReference type="ARBA" id="ARBA00001798"/>
    </source>
</evidence>
<gene>
    <name evidence="16" type="ORF">L1049_000004</name>
</gene>
<dbReference type="CDD" id="cd22584">
    <property type="entry name" value="Rcat_RBR_unk"/>
    <property type="match status" value="1"/>
</dbReference>
<comment type="caution">
    <text evidence="16">The sequence shown here is derived from an EMBL/GenBank/DDBJ whole genome shotgun (WGS) entry which is preliminary data.</text>
</comment>
<evidence type="ECO:0000256" key="3">
    <source>
        <dbReference type="ARBA" id="ARBA00003976"/>
    </source>
</evidence>
<keyword evidence="11" id="KW-0862">Zinc</keyword>
<dbReference type="PROSITE" id="PS51873">
    <property type="entry name" value="TRIAD"/>
    <property type="match status" value="1"/>
</dbReference>
<comment type="function">
    <text evidence="3">Might act as an E3 ubiquitin-protein ligase, or as part of E3 complex, which accepts ubiquitin from specific E2 ubiquitin-conjugating enzymes and then transfers it to substrates.</text>
</comment>
<comment type="similarity">
    <text evidence="4">Belongs to the RBR family. Ariadne subfamily.</text>
</comment>
<keyword evidence="17" id="KW-1185">Reference proteome</keyword>
<dbReference type="Pfam" id="PF01485">
    <property type="entry name" value="IBR"/>
    <property type="match status" value="2"/>
</dbReference>
<dbReference type="FunFam" id="3.30.40.10:FF:000230">
    <property type="entry name" value="RBR-type E3 ubiquitin transferase"/>
    <property type="match status" value="1"/>
</dbReference>
<feature type="compositionally biased region" description="Basic residues" evidence="13">
    <location>
        <begin position="17"/>
        <end position="29"/>
    </location>
</feature>
<dbReference type="SUPFAM" id="SSF57850">
    <property type="entry name" value="RING/U-box"/>
    <property type="match status" value="3"/>
</dbReference>
<evidence type="ECO:0000256" key="11">
    <source>
        <dbReference type="ARBA" id="ARBA00022833"/>
    </source>
</evidence>
<dbReference type="PROSITE" id="PS00518">
    <property type="entry name" value="ZF_RING_1"/>
    <property type="match status" value="1"/>
</dbReference>
<evidence type="ECO:0000256" key="4">
    <source>
        <dbReference type="ARBA" id="ARBA00005884"/>
    </source>
</evidence>
<dbReference type="Gene3D" id="3.30.40.10">
    <property type="entry name" value="Zinc/RING finger domain, C3HC4 (zinc finger)"/>
    <property type="match status" value="1"/>
</dbReference>
<keyword evidence="6" id="KW-0808">Transferase</keyword>
<evidence type="ECO:0000256" key="8">
    <source>
        <dbReference type="ARBA" id="ARBA00022737"/>
    </source>
</evidence>
<dbReference type="SMART" id="SM00647">
    <property type="entry name" value="IBR"/>
    <property type="match status" value="2"/>
</dbReference>
<keyword evidence="7" id="KW-0479">Metal-binding</keyword>
<evidence type="ECO:0000256" key="10">
    <source>
        <dbReference type="ARBA" id="ARBA00022786"/>
    </source>
</evidence>
<dbReference type="PANTHER" id="PTHR11685">
    <property type="entry name" value="RBR FAMILY RING FINGER AND IBR DOMAIN-CONTAINING"/>
    <property type="match status" value="1"/>
</dbReference>
<dbReference type="CDD" id="cd22582">
    <property type="entry name" value="BRcat_RBR_unk"/>
    <property type="match status" value="1"/>
</dbReference>
<evidence type="ECO:0000259" key="14">
    <source>
        <dbReference type="PROSITE" id="PS50089"/>
    </source>
</evidence>